<feature type="region of interest" description="Disordered" evidence="1">
    <location>
        <begin position="81"/>
        <end position="170"/>
    </location>
</feature>
<evidence type="ECO:0000256" key="1">
    <source>
        <dbReference type="SAM" id="MobiDB-lite"/>
    </source>
</evidence>
<reference evidence="3" key="1">
    <citation type="journal article" date="2011" name="Nature">
        <title>Genome sequence and analysis of the tuber crop potato.</title>
        <authorList>
            <consortium name="The Potato Genome Sequencing Consortium"/>
        </authorList>
    </citation>
    <scope>NUCLEOTIDE SEQUENCE [LARGE SCALE GENOMIC DNA]</scope>
    <source>
        <strain evidence="3">cv. DM1-3 516 R44</strain>
    </source>
</reference>
<name>M1DCI7_SOLTU</name>
<dbReference type="InParanoid" id="M1DCI7"/>
<accession>M1DCI7</accession>
<organism evidence="2 3">
    <name type="scientific">Solanum tuberosum</name>
    <name type="common">Potato</name>
    <dbReference type="NCBI Taxonomy" id="4113"/>
    <lineage>
        <taxon>Eukaryota</taxon>
        <taxon>Viridiplantae</taxon>
        <taxon>Streptophyta</taxon>
        <taxon>Embryophyta</taxon>
        <taxon>Tracheophyta</taxon>
        <taxon>Spermatophyta</taxon>
        <taxon>Magnoliopsida</taxon>
        <taxon>eudicotyledons</taxon>
        <taxon>Gunneridae</taxon>
        <taxon>Pentapetalae</taxon>
        <taxon>asterids</taxon>
        <taxon>lamiids</taxon>
        <taxon>Solanales</taxon>
        <taxon>Solanaceae</taxon>
        <taxon>Solanoideae</taxon>
        <taxon>Solaneae</taxon>
        <taxon>Solanum</taxon>
    </lineage>
</organism>
<proteinExistence type="predicted"/>
<evidence type="ECO:0000313" key="2">
    <source>
        <dbReference type="EnsemblPlants" id="PGSC0003DMT400086803"/>
    </source>
</evidence>
<dbReference type="Proteomes" id="UP000011115">
    <property type="component" value="Unassembled WGS sequence"/>
</dbReference>
<dbReference type="Gramene" id="PGSC0003DMT400086803">
    <property type="protein sequence ID" value="PGSC0003DMT400086803"/>
    <property type="gene ID" value="PGSC0003DMG400036374"/>
</dbReference>
<feature type="compositionally biased region" description="Basic and acidic residues" evidence="1">
    <location>
        <begin position="161"/>
        <end position="170"/>
    </location>
</feature>
<dbReference type="EnsemblPlants" id="PGSC0003DMT400086803">
    <property type="protein sequence ID" value="PGSC0003DMT400086803"/>
    <property type="gene ID" value="PGSC0003DMG400036374"/>
</dbReference>
<dbReference type="HOGENOM" id="CLU_104829_0_0_1"/>
<reference evidence="2" key="2">
    <citation type="submission" date="2015-06" db="UniProtKB">
        <authorList>
            <consortium name="EnsemblPlants"/>
        </authorList>
    </citation>
    <scope>IDENTIFICATION</scope>
    <source>
        <strain evidence="2">DM1-3 516 R44</strain>
    </source>
</reference>
<dbReference type="AlphaFoldDB" id="M1DCI7"/>
<feature type="compositionally biased region" description="Polar residues" evidence="1">
    <location>
        <begin position="131"/>
        <end position="149"/>
    </location>
</feature>
<evidence type="ECO:0000313" key="3">
    <source>
        <dbReference type="Proteomes" id="UP000011115"/>
    </source>
</evidence>
<keyword evidence="3" id="KW-1185">Reference proteome</keyword>
<protein>
    <submittedName>
        <fullName evidence="2">Uncharacterized protein</fullName>
    </submittedName>
</protein>
<sequence length="170" mass="19116">MYRLKCVEWVEIAFGELIVPFSESPNRLAISIKTDIWTLTLIEGSVKLGEPNDHSACRRLYRIRMLKCLFKSENLVYMTKTNKAGSNTPPRGKEKGIMLNEDATASRKKATKLSTTGGKGKGKDKTVELSYASSDSTGFYINDPTTYDSESMGLDEDELMETQRNELRSK</sequence>
<dbReference type="PaxDb" id="4113-PGSC0003DMT400086803"/>